<feature type="transmembrane region" description="Helical" evidence="1">
    <location>
        <begin position="35"/>
        <end position="61"/>
    </location>
</feature>
<feature type="transmembrane region" description="Helical" evidence="1">
    <location>
        <begin position="6"/>
        <end position="23"/>
    </location>
</feature>
<comment type="caution">
    <text evidence="2">The sequence shown here is derived from an EMBL/GenBank/DDBJ whole genome shotgun (WGS) entry which is preliminary data.</text>
</comment>
<evidence type="ECO:0000256" key="1">
    <source>
        <dbReference type="SAM" id="Phobius"/>
    </source>
</evidence>
<reference evidence="2" key="1">
    <citation type="journal article" date="2020" name="Ecol. Evol.">
        <title>Genome structure and content of the rice root-knot nematode (Meloidogyne graminicola).</title>
        <authorList>
            <person name="Phan N.T."/>
            <person name="Danchin E.G.J."/>
            <person name="Klopp C."/>
            <person name="Perfus-Barbeoch L."/>
            <person name="Kozlowski D.K."/>
            <person name="Koutsovoulos G.D."/>
            <person name="Lopez-Roques C."/>
            <person name="Bouchez O."/>
            <person name="Zahm M."/>
            <person name="Besnard G."/>
            <person name="Bellafiore S."/>
        </authorList>
    </citation>
    <scope>NUCLEOTIDE SEQUENCE</scope>
    <source>
        <strain evidence="2">VN-18</strain>
    </source>
</reference>
<sequence>MFTIITIIYIISICWLSRVNIRIPTPIRIIAIRLIPVSSVSGTLVVFGFLVLFVLVCPILSEASIELLSF</sequence>
<dbReference type="Proteomes" id="UP000605970">
    <property type="component" value="Unassembled WGS sequence"/>
</dbReference>
<protein>
    <submittedName>
        <fullName evidence="2">Uncharacterized protein</fullName>
    </submittedName>
</protein>
<dbReference type="EMBL" id="JABEBT010000109">
    <property type="protein sequence ID" value="KAF7632214.1"/>
    <property type="molecule type" value="Genomic_DNA"/>
</dbReference>
<keyword evidence="1" id="KW-0472">Membrane</keyword>
<evidence type="ECO:0000313" key="2">
    <source>
        <dbReference type="EMBL" id="KAF7632214.1"/>
    </source>
</evidence>
<keyword evidence="1" id="KW-0812">Transmembrane</keyword>
<keyword evidence="1" id="KW-1133">Transmembrane helix</keyword>
<dbReference type="AlphaFoldDB" id="A0A8S9ZFW4"/>
<gene>
    <name evidence="2" type="ORF">Mgra_00008398</name>
</gene>
<organism evidence="2 3">
    <name type="scientific">Meloidogyne graminicola</name>
    <dbReference type="NCBI Taxonomy" id="189291"/>
    <lineage>
        <taxon>Eukaryota</taxon>
        <taxon>Metazoa</taxon>
        <taxon>Ecdysozoa</taxon>
        <taxon>Nematoda</taxon>
        <taxon>Chromadorea</taxon>
        <taxon>Rhabditida</taxon>
        <taxon>Tylenchina</taxon>
        <taxon>Tylenchomorpha</taxon>
        <taxon>Tylenchoidea</taxon>
        <taxon>Meloidogynidae</taxon>
        <taxon>Meloidogyninae</taxon>
        <taxon>Meloidogyne</taxon>
    </lineage>
</organism>
<name>A0A8S9ZFW4_9BILA</name>
<evidence type="ECO:0000313" key="3">
    <source>
        <dbReference type="Proteomes" id="UP000605970"/>
    </source>
</evidence>
<keyword evidence="3" id="KW-1185">Reference proteome</keyword>
<proteinExistence type="predicted"/>
<accession>A0A8S9ZFW4</accession>